<dbReference type="Proteomes" id="UP000327392">
    <property type="component" value="Segment"/>
</dbReference>
<proteinExistence type="predicted"/>
<evidence type="ECO:0000313" key="1">
    <source>
        <dbReference type="EMBL" id="QEQ93667.1"/>
    </source>
</evidence>
<accession>A0A5J6D780</accession>
<dbReference type="KEGG" id="vg:77931443"/>
<dbReference type="EMBL" id="MN204493">
    <property type="protein sequence ID" value="QEQ93667.1"/>
    <property type="molecule type" value="Genomic_DNA"/>
</dbReference>
<name>A0A5J6D780_9CAUD</name>
<gene>
    <name evidence="1" type="primary">89</name>
    <name evidence="1" type="ORF">SEA_ZUKO_89</name>
</gene>
<sequence>MSAHSFCTHPATKSARAACRRAMKAATQPAAEITTRLERELAEYDKNPGQMPEPVVLDDKAEYRRLCEEIEAARNAKKGQGVTVENWREFRDLDVEIIILNQSNAGQAEYVGRIVAWGPKRFSYRSKFTGTLNHAKSPLVVSVVAVKDQD</sequence>
<evidence type="ECO:0000313" key="2">
    <source>
        <dbReference type="Proteomes" id="UP000327392"/>
    </source>
</evidence>
<dbReference type="GeneID" id="77931443"/>
<organism evidence="1 2">
    <name type="scientific">Streptomyces phage Zuko</name>
    <dbReference type="NCBI Taxonomy" id="2601695"/>
    <lineage>
        <taxon>Viruses</taxon>
        <taxon>Duplodnaviria</taxon>
        <taxon>Heunggongvirae</taxon>
        <taxon>Uroviricota</taxon>
        <taxon>Caudoviricetes</taxon>
        <taxon>Zukovirus</taxon>
        <taxon>Zukovirus zuko</taxon>
    </lineage>
</organism>
<dbReference type="RefSeq" id="YP_010655580.1">
    <property type="nucleotide sequence ID" value="NC_070829.1"/>
</dbReference>
<keyword evidence="2" id="KW-1185">Reference proteome</keyword>
<reference evidence="1 2" key="1">
    <citation type="submission" date="2019-07" db="EMBL/GenBank/DDBJ databases">
        <authorList>
            <person name="Mandava P."/>
            <person name="Ferry J.C."/>
            <person name="Fallon S.M."/>
            <person name="Hajdenberg M."/>
            <person name="Sharma E."/>
            <person name="Shaffer C.D."/>
            <person name="Weston-Hafer K.A."/>
            <person name="Garlena R.A."/>
            <person name="Russell D.A."/>
            <person name="Pope W.H."/>
            <person name="Jacobs-Sera D."/>
            <person name="Hatfull G.F."/>
        </authorList>
    </citation>
    <scope>NUCLEOTIDE SEQUENCE [LARGE SCALE GENOMIC DNA]</scope>
</reference>
<protein>
    <submittedName>
        <fullName evidence="1">Uncharacterized protein</fullName>
    </submittedName>
</protein>